<accession>A0ABU7U3E2</accession>
<dbReference type="SMART" id="SM00862">
    <property type="entry name" value="Trans_reg_C"/>
    <property type="match status" value="1"/>
</dbReference>
<dbReference type="InterPro" id="IPR001789">
    <property type="entry name" value="Sig_transdc_resp-reg_receiver"/>
</dbReference>
<dbReference type="InterPro" id="IPR001867">
    <property type="entry name" value="OmpR/PhoB-type_DNA-bd"/>
</dbReference>
<dbReference type="Gene3D" id="3.40.50.2300">
    <property type="match status" value="1"/>
</dbReference>
<dbReference type="InterPro" id="IPR039420">
    <property type="entry name" value="WalR-like"/>
</dbReference>
<dbReference type="SMART" id="SM00448">
    <property type="entry name" value="REC"/>
    <property type="match status" value="1"/>
</dbReference>
<dbReference type="PROSITE" id="PS50110">
    <property type="entry name" value="RESPONSE_REGULATORY"/>
    <property type="match status" value="1"/>
</dbReference>
<dbReference type="Gene3D" id="1.10.10.10">
    <property type="entry name" value="Winged helix-like DNA-binding domain superfamily/Winged helix DNA-binding domain"/>
    <property type="match status" value="1"/>
</dbReference>
<keyword evidence="11" id="KW-1185">Reference proteome</keyword>
<dbReference type="Pfam" id="PF00486">
    <property type="entry name" value="Trans_reg_C"/>
    <property type="match status" value="1"/>
</dbReference>
<evidence type="ECO:0000256" key="6">
    <source>
        <dbReference type="PROSITE-ProRule" id="PRU00169"/>
    </source>
</evidence>
<dbReference type="Pfam" id="PF00072">
    <property type="entry name" value="Response_reg"/>
    <property type="match status" value="1"/>
</dbReference>
<sequence>MKSAHILVVDDDPRLLKLIKRFLDENGFRVTTAANAAEARHFLKMVQPDAMIVDVMMPGEDGISLTRALRDEGCTWPIMALTARGEPEERVDGLEAGADDYMAKPFEPRELVLRLQGHLRRATGQVPCSGTRLIRIGTLEFDAHRGLLNGGDGTIHLTGRDVALLQLFCARPGAILSREVIAGALALEDVSERSVDVQVTRLRKRIEPDPREPRHLQTVRGRGYVFRP</sequence>
<dbReference type="PROSITE" id="PS51755">
    <property type="entry name" value="OMPR_PHOB"/>
    <property type="match status" value="1"/>
</dbReference>
<dbReference type="CDD" id="cd00383">
    <property type="entry name" value="trans_reg_C"/>
    <property type="match status" value="1"/>
</dbReference>
<evidence type="ECO:0000256" key="3">
    <source>
        <dbReference type="ARBA" id="ARBA00023015"/>
    </source>
</evidence>
<evidence type="ECO:0000259" key="8">
    <source>
        <dbReference type="PROSITE" id="PS50110"/>
    </source>
</evidence>
<dbReference type="InterPro" id="IPR036388">
    <property type="entry name" value="WH-like_DNA-bd_sf"/>
</dbReference>
<dbReference type="PANTHER" id="PTHR48111">
    <property type="entry name" value="REGULATOR OF RPOS"/>
    <property type="match status" value="1"/>
</dbReference>
<feature type="DNA-binding region" description="OmpR/PhoB-type" evidence="7">
    <location>
        <begin position="131"/>
        <end position="228"/>
    </location>
</feature>
<keyword evidence="1 6" id="KW-0597">Phosphoprotein</keyword>
<evidence type="ECO:0000313" key="10">
    <source>
        <dbReference type="EMBL" id="MEE8659374.1"/>
    </source>
</evidence>
<feature type="modified residue" description="4-aspartylphosphate" evidence="6">
    <location>
        <position position="54"/>
    </location>
</feature>
<dbReference type="CDD" id="cd17574">
    <property type="entry name" value="REC_OmpR"/>
    <property type="match status" value="1"/>
</dbReference>
<evidence type="ECO:0000256" key="5">
    <source>
        <dbReference type="ARBA" id="ARBA00023163"/>
    </source>
</evidence>
<name>A0ABU7U3E2_9PROT</name>
<keyword evidence="3" id="KW-0805">Transcription regulation</keyword>
<keyword evidence="2" id="KW-0902">Two-component regulatory system</keyword>
<dbReference type="SUPFAM" id="SSF52172">
    <property type="entry name" value="CheY-like"/>
    <property type="match status" value="1"/>
</dbReference>
<dbReference type="InterPro" id="IPR011006">
    <property type="entry name" value="CheY-like_superfamily"/>
</dbReference>
<dbReference type="Gene3D" id="6.10.250.690">
    <property type="match status" value="1"/>
</dbReference>
<comment type="caution">
    <text evidence="10">The sequence shown here is derived from an EMBL/GenBank/DDBJ whole genome shotgun (WGS) entry which is preliminary data.</text>
</comment>
<evidence type="ECO:0000313" key="11">
    <source>
        <dbReference type="Proteomes" id="UP001312908"/>
    </source>
</evidence>
<feature type="domain" description="Response regulatory" evidence="8">
    <location>
        <begin position="5"/>
        <end position="119"/>
    </location>
</feature>
<dbReference type="RefSeq" id="WP_394820195.1">
    <property type="nucleotide sequence ID" value="NZ_JAWJZY010000004.1"/>
</dbReference>
<gene>
    <name evidence="10" type="ORF">DOFOFD_10190</name>
</gene>
<organism evidence="10 11">
    <name type="scientific">Sorlinia euscelidii</name>
    <dbReference type="NCBI Taxonomy" id="3081148"/>
    <lineage>
        <taxon>Bacteria</taxon>
        <taxon>Pseudomonadati</taxon>
        <taxon>Pseudomonadota</taxon>
        <taxon>Alphaproteobacteria</taxon>
        <taxon>Acetobacterales</taxon>
        <taxon>Acetobacteraceae</taxon>
        <taxon>Sorlinia</taxon>
    </lineage>
</organism>
<evidence type="ECO:0000259" key="9">
    <source>
        <dbReference type="PROSITE" id="PS51755"/>
    </source>
</evidence>
<dbReference type="EMBL" id="JAWJZY010000004">
    <property type="protein sequence ID" value="MEE8659374.1"/>
    <property type="molecule type" value="Genomic_DNA"/>
</dbReference>
<evidence type="ECO:0000256" key="4">
    <source>
        <dbReference type="ARBA" id="ARBA00023125"/>
    </source>
</evidence>
<reference evidence="10 11" key="1">
    <citation type="submission" date="2023-10" db="EMBL/GenBank/DDBJ databases">
        <title>Sorlinia euscelidii gen. nov., sp. nov., an acetic acid bacteria isolated from the gut of Euscelidius variegatus emitter.</title>
        <authorList>
            <person name="Michoud G."/>
            <person name="Marasco R."/>
            <person name="Seferji K."/>
            <person name="Gonella E."/>
            <person name="Garuglieri E."/>
            <person name="Alma A."/>
            <person name="Mapelli F."/>
            <person name="Borin S."/>
            <person name="Daffonchio D."/>
            <person name="Crotti E."/>
        </authorList>
    </citation>
    <scope>NUCLEOTIDE SEQUENCE [LARGE SCALE GENOMIC DNA]</scope>
    <source>
        <strain evidence="10 11">EV16P</strain>
    </source>
</reference>
<dbReference type="PANTHER" id="PTHR48111:SF4">
    <property type="entry name" value="DNA-BINDING DUAL TRANSCRIPTIONAL REGULATOR OMPR"/>
    <property type="match status" value="1"/>
</dbReference>
<feature type="domain" description="OmpR/PhoB-type" evidence="9">
    <location>
        <begin position="131"/>
        <end position="228"/>
    </location>
</feature>
<dbReference type="Proteomes" id="UP001312908">
    <property type="component" value="Unassembled WGS sequence"/>
</dbReference>
<dbReference type="GO" id="GO:0003677">
    <property type="term" value="F:DNA binding"/>
    <property type="evidence" value="ECO:0007669"/>
    <property type="project" value="UniProtKB-KW"/>
</dbReference>
<keyword evidence="4 7" id="KW-0238">DNA-binding</keyword>
<keyword evidence="5" id="KW-0804">Transcription</keyword>
<evidence type="ECO:0000256" key="2">
    <source>
        <dbReference type="ARBA" id="ARBA00023012"/>
    </source>
</evidence>
<protein>
    <submittedName>
        <fullName evidence="10">DNA-binding response regulator</fullName>
    </submittedName>
</protein>
<proteinExistence type="predicted"/>
<evidence type="ECO:0000256" key="1">
    <source>
        <dbReference type="ARBA" id="ARBA00022553"/>
    </source>
</evidence>
<evidence type="ECO:0000256" key="7">
    <source>
        <dbReference type="PROSITE-ProRule" id="PRU01091"/>
    </source>
</evidence>